<reference evidence="2 3" key="1">
    <citation type="submission" date="2022-01" db="EMBL/GenBank/DDBJ databases">
        <title>Desulfofustis limnae sp. nov., a novel mesophilic sulfate-reducing bacterium isolated from marsh soil.</title>
        <authorList>
            <person name="Watanabe M."/>
            <person name="Takahashi A."/>
            <person name="Kojima H."/>
            <person name="Fukui M."/>
        </authorList>
    </citation>
    <scope>NUCLEOTIDE SEQUENCE [LARGE SCALE GENOMIC DNA]</scope>
    <source>
        <strain evidence="2 3">PPLL</strain>
    </source>
</reference>
<evidence type="ECO:0000256" key="1">
    <source>
        <dbReference type="SAM" id="SignalP"/>
    </source>
</evidence>
<dbReference type="RefSeq" id="WP_284153738.1">
    <property type="nucleotide sequence ID" value="NZ_AP025516.1"/>
</dbReference>
<feature type="signal peptide" evidence="1">
    <location>
        <begin position="1"/>
        <end position="22"/>
    </location>
</feature>
<gene>
    <name evidence="2" type="ORF">DPPLL_10250</name>
</gene>
<dbReference type="Gene3D" id="3.20.20.80">
    <property type="entry name" value="Glycosidases"/>
    <property type="match status" value="1"/>
</dbReference>
<protein>
    <recommendedName>
        <fullName evidence="4">DUF4015 domain-containing protein</fullName>
    </recommendedName>
</protein>
<dbReference type="EMBL" id="AP025516">
    <property type="protein sequence ID" value="BDD86660.1"/>
    <property type="molecule type" value="Genomic_DNA"/>
</dbReference>
<evidence type="ECO:0000313" key="2">
    <source>
        <dbReference type="EMBL" id="BDD86660.1"/>
    </source>
</evidence>
<keyword evidence="3" id="KW-1185">Reference proteome</keyword>
<feature type="chain" id="PRO_5046608919" description="DUF4015 domain-containing protein" evidence="1">
    <location>
        <begin position="23"/>
        <end position="850"/>
    </location>
</feature>
<dbReference type="Proteomes" id="UP000830055">
    <property type="component" value="Chromosome"/>
</dbReference>
<organism evidence="2 3">
    <name type="scientific">Desulfofustis limnaeus</name>
    <dbReference type="NCBI Taxonomy" id="2740163"/>
    <lineage>
        <taxon>Bacteria</taxon>
        <taxon>Pseudomonadati</taxon>
        <taxon>Thermodesulfobacteriota</taxon>
        <taxon>Desulfobulbia</taxon>
        <taxon>Desulfobulbales</taxon>
        <taxon>Desulfocapsaceae</taxon>
        <taxon>Desulfofustis</taxon>
    </lineage>
</organism>
<name>A0ABN6M1D5_9BACT</name>
<accession>A0ABN6M1D5</accession>
<proteinExistence type="predicted"/>
<evidence type="ECO:0000313" key="3">
    <source>
        <dbReference type="Proteomes" id="UP000830055"/>
    </source>
</evidence>
<keyword evidence="1" id="KW-0732">Signal</keyword>
<sequence>MVMRGWALVLAMLIGGGLTVSAAGNAGATGVYGVTADWVEDKNRTVGRVFLPGDKELIARHRQAGREVYLTLNVFGGRQAWQLFPDSVPILADGTSLAEGANHGGVCPTHPGWRANRLAKLVVMVREFGGQEGIGGIWLDFIRYPGRWEQPDPELPDTCYCPRCLDAFQRHSNLRIPERLVSVGEQARWIKEQAAYAWVVWKKEQITSFVREARDVLQENSGVQPLQLGVFLVPWRQADFNGALSFQLAQDAQQFAPYVDQLSPMVYHRMVGRDVAWVEELGRYYDEVAPGRVWPIVQAEEVGAEEFEQVLGGVARSGADDVLVYSYRTMLDHHWRALSGFVPSANLIGDPRFTTVAQGGLSEAAAGDAAQSAEPRRWSMGGKNGVSDSRFFHVPAGDGNGPAVGIEAGRDGQGRWSIGLPRCEAGRVYRFSGDFYRGDRNDHHAYPEVEVWGQQERLNTHRMVGGFQRLQTLVTCPEQLSEAESRFSFWNRDPGATFWLKQPRLEPWVAEGEAGAGGGAAPPGATFFPIGVYGAKVENLGQIKELGLSAAVIGMTEEAIAACREQGVHCLLAVPREAERLLTLLQRIDAELDPEAFSFYVNDEPEIHSFPVGTAIDIRRLLKERYPRLATAMAVVRPQALPFYQGGADFFMLDQYPVPNMPLVWLADSLDGAAATVGVQRLQAVIQAFGGEKHAFSGWPRRPSFAEMNCLAFLAVIHGSRGLYFYSFPEITGTTDGREEFGRVIRRLNSLRSWLALENEAVGPEVTVTSRYGLDPAGRPAVHCAVKRQQNTRLLICANTIATSVNADIAPGGSKAALWQDYFQAGTQPLLDGRLRHRFDPYEVVVWMEQ</sequence>
<evidence type="ECO:0008006" key="4">
    <source>
        <dbReference type="Google" id="ProtNLM"/>
    </source>
</evidence>